<name>A0AAD5VQ00_9AGAR</name>
<evidence type="ECO:0000313" key="3">
    <source>
        <dbReference type="Proteomes" id="UP001213000"/>
    </source>
</evidence>
<dbReference type="EMBL" id="JANIEX010000757">
    <property type="protein sequence ID" value="KAJ3563461.1"/>
    <property type="molecule type" value="Genomic_DNA"/>
</dbReference>
<gene>
    <name evidence="2" type="ORF">NP233_g8929</name>
</gene>
<reference evidence="2" key="1">
    <citation type="submission" date="2022-07" db="EMBL/GenBank/DDBJ databases">
        <title>Genome Sequence of Leucocoprinus birnbaumii.</title>
        <authorList>
            <person name="Buettner E."/>
        </authorList>
    </citation>
    <scope>NUCLEOTIDE SEQUENCE</scope>
    <source>
        <strain evidence="2">VT141</strain>
    </source>
</reference>
<sequence>MANPAQSLDFTPLPVTLASLPVESFLYGVFLLLFILSSILFVYRYARQNQLQSKSTTPGAAIRPVLVLSILIFFAITGHWVVAWLYLFSSTLQTPIADARILFSYEAVKSIFVVSSVLLADTAFKTTHITMDFNKPSSQKVFDSWMLADITFTICTNVYCTAFISWKIWSVTRQLESGGSRSSLQRVLSTVIESAAFYTTWMATAFGLSIGRSQIENIFIDANPAVAGITFMLINVRVGLGWAATQSLTWRDALQESQFKATRGEMRFALTQLTPESSMLQGVSSGVRSSISSVESGKHGKASEV</sequence>
<keyword evidence="1" id="KW-1133">Transmembrane helix</keyword>
<accession>A0AAD5VQ00</accession>
<evidence type="ECO:0000313" key="2">
    <source>
        <dbReference type="EMBL" id="KAJ3563461.1"/>
    </source>
</evidence>
<proteinExistence type="predicted"/>
<dbReference type="AlphaFoldDB" id="A0AAD5VQ00"/>
<keyword evidence="1" id="KW-0812">Transmembrane</keyword>
<dbReference type="Proteomes" id="UP001213000">
    <property type="component" value="Unassembled WGS sequence"/>
</dbReference>
<keyword evidence="3" id="KW-1185">Reference proteome</keyword>
<feature type="transmembrane region" description="Helical" evidence="1">
    <location>
        <begin position="65"/>
        <end position="87"/>
    </location>
</feature>
<comment type="caution">
    <text evidence="2">The sequence shown here is derived from an EMBL/GenBank/DDBJ whole genome shotgun (WGS) entry which is preliminary data.</text>
</comment>
<feature type="transmembrane region" description="Helical" evidence="1">
    <location>
        <begin position="145"/>
        <end position="166"/>
    </location>
</feature>
<protein>
    <submittedName>
        <fullName evidence="2">Uncharacterized protein</fullName>
    </submittedName>
</protein>
<feature type="transmembrane region" description="Helical" evidence="1">
    <location>
        <begin position="25"/>
        <end position="45"/>
    </location>
</feature>
<feature type="transmembrane region" description="Helical" evidence="1">
    <location>
        <begin position="186"/>
        <end position="208"/>
    </location>
</feature>
<keyword evidence="1" id="KW-0472">Membrane</keyword>
<organism evidence="2 3">
    <name type="scientific">Leucocoprinus birnbaumii</name>
    <dbReference type="NCBI Taxonomy" id="56174"/>
    <lineage>
        <taxon>Eukaryota</taxon>
        <taxon>Fungi</taxon>
        <taxon>Dikarya</taxon>
        <taxon>Basidiomycota</taxon>
        <taxon>Agaricomycotina</taxon>
        <taxon>Agaricomycetes</taxon>
        <taxon>Agaricomycetidae</taxon>
        <taxon>Agaricales</taxon>
        <taxon>Agaricineae</taxon>
        <taxon>Agaricaceae</taxon>
        <taxon>Leucocoprinus</taxon>
    </lineage>
</organism>
<evidence type="ECO:0000256" key="1">
    <source>
        <dbReference type="SAM" id="Phobius"/>
    </source>
</evidence>